<dbReference type="EMBL" id="CAKJTG010000005">
    <property type="protein sequence ID" value="CAG9607304.1"/>
    <property type="molecule type" value="Genomic_DNA"/>
</dbReference>
<dbReference type="RefSeq" id="WP_230495580.1">
    <property type="nucleotide sequence ID" value="NZ_CAKJTG010000005.1"/>
</dbReference>
<evidence type="ECO:0000313" key="2">
    <source>
        <dbReference type="EMBL" id="CAG9607304.1"/>
    </source>
</evidence>
<dbReference type="InterPro" id="IPR009343">
    <property type="entry name" value="DUF1002"/>
</dbReference>
<dbReference type="Proteomes" id="UP000789845">
    <property type="component" value="Unassembled WGS sequence"/>
</dbReference>
<protein>
    <recommendedName>
        <fullName evidence="4">DUF1002 domain-containing protein</fullName>
    </recommendedName>
</protein>
<reference evidence="2" key="1">
    <citation type="submission" date="2021-10" db="EMBL/GenBank/DDBJ databases">
        <authorList>
            <person name="Criscuolo A."/>
        </authorList>
    </citation>
    <scope>NUCLEOTIDE SEQUENCE</scope>
    <source>
        <strain evidence="2">CIP111885</strain>
    </source>
</reference>
<feature type="chain" id="PRO_5038889931" description="DUF1002 domain-containing protein" evidence="1">
    <location>
        <begin position="24"/>
        <end position="288"/>
    </location>
</feature>
<dbReference type="Pfam" id="PF06207">
    <property type="entry name" value="DUF1002"/>
    <property type="match status" value="1"/>
</dbReference>
<gene>
    <name evidence="2" type="primary">ypuA</name>
    <name evidence="2" type="ORF">NEOCIP111885_00994</name>
</gene>
<dbReference type="AlphaFoldDB" id="A0A9C7G7N6"/>
<evidence type="ECO:0008006" key="4">
    <source>
        <dbReference type="Google" id="ProtNLM"/>
    </source>
</evidence>
<sequence>MKKSFITNLLVLLLIFSPSYVFADVAEGDVIITLGENLSKEQEKQILKKLDATDNTEIITVSNAEERKYLGDLIPKAQLGTRAISSSSITYMATGTGLDVETENINWVTDEMYLNALITAGVKDAKIKVVAPFQVSGTAALTGLMKAYEISSNEVIPEEVKQVANQEMVETAKLGDKIGSENAAALIAKIKEKVADNAPETDAQLRAIIEQAASEVGITLTENQIQSLIDLFNKMKELNIDWNQVGDQLDKAKEKISKFLHSEEGKGFLSKLKDFFISLFEAIKSLFS</sequence>
<keyword evidence="1" id="KW-0732">Signal</keyword>
<evidence type="ECO:0000313" key="3">
    <source>
        <dbReference type="Proteomes" id="UP000789845"/>
    </source>
</evidence>
<organism evidence="2 3">
    <name type="scientific">Pseudoneobacillus rhizosphaerae</name>
    <dbReference type="NCBI Taxonomy" id="2880968"/>
    <lineage>
        <taxon>Bacteria</taxon>
        <taxon>Bacillati</taxon>
        <taxon>Bacillota</taxon>
        <taxon>Bacilli</taxon>
        <taxon>Bacillales</taxon>
        <taxon>Bacillaceae</taxon>
        <taxon>Pseudoneobacillus</taxon>
    </lineage>
</organism>
<accession>A0A9C7G7N6</accession>
<feature type="signal peptide" evidence="1">
    <location>
        <begin position="1"/>
        <end position="23"/>
    </location>
</feature>
<evidence type="ECO:0000256" key="1">
    <source>
        <dbReference type="SAM" id="SignalP"/>
    </source>
</evidence>
<name>A0A9C7G7N6_9BACI</name>
<keyword evidence="3" id="KW-1185">Reference proteome</keyword>
<proteinExistence type="predicted"/>
<comment type="caution">
    <text evidence="2">The sequence shown here is derived from an EMBL/GenBank/DDBJ whole genome shotgun (WGS) entry which is preliminary data.</text>
</comment>